<keyword evidence="6" id="KW-1185">Reference proteome</keyword>
<dbReference type="AlphaFoldDB" id="A0A402D205"/>
<keyword evidence="3 4" id="KW-0560">Oxidoreductase</keyword>
<dbReference type="GO" id="GO:0016491">
    <property type="term" value="F:oxidoreductase activity"/>
    <property type="evidence" value="ECO:0007669"/>
    <property type="project" value="UniProtKB-KW"/>
</dbReference>
<evidence type="ECO:0000313" key="6">
    <source>
        <dbReference type="Proteomes" id="UP000287394"/>
    </source>
</evidence>
<comment type="pathway">
    <text evidence="1 4">Carotenoid biosynthesis.</text>
</comment>
<dbReference type="InterPro" id="IPR014105">
    <property type="entry name" value="Carotenoid/retinoid_OxRdtase"/>
</dbReference>
<dbReference type="Gene3D" id="3.50.50.60">
    <property type="entry name" value="FAD/NAD(P)-binding domain"/>
    <property type="match status" value="2"/>
</dbReference>
<gene>
    <name evidence="5" type="primary">crtN</name>
    <name evidence="5" type="ORF">CCAX7_21620</name>
</gene>
<name>A0A402D205_9BACT</name>
<dbReference type="NCBIfam" id="TIGR02734">
    <property type="entry name" value="crtI_fam"/>
    <property type="match status" value="1"/>
</dbReference>
<dbReference type="RefSeq" id="WP_119323564.1">
    <property type="nucleotide sequence ID" value="NZ_AP025739.1"/>
</dbReference>
<comment type="similarity">
    <text evidence="4">Belongs to the carotenoid/retinoid oxidoreductase family.</text>
</comment>
<evidence type="ECO:0000313" key="5">
    <source>
        <dbReference type="EMBL" id="BDI30111.1"/>
    </source>
</evidence>
<evidence type="ECO:0000256" key="2">
    <source>
        <dbReference type="ARBA" id="ARBA00022746"/>
    </source>
</evidence>
<evidence type="ECO:0000256" key="4">
    <source>
        <dbReference type="RuleBase" id="RU362075"/>
    </source>
</evidence>
<reference evidence="5 6" key="1">
    <citation type="journal article" date="2019" name="Int. J. Syst. Evol. Microbiol.">
        <title>Capsulimonas corticalis gen. nov., sp. nov., an aerobic capsulated bacterium, of a novel bacterial order, Capsulimonadales ord. nov., of the class Armatimonadia of the phylum Armatimonadetes.</title>
        <authorList>
            <person name="Li J."/>
            <person name="Kudo C."/>
            <person name="Tonouchi A."/>
        </authorList>
    </citation>
    <scope>NUCLEOTIDE SEQUENCE [LARGE SCALE GENOMIC DNA]</scope>
    <source>
        <strain evidence="5 6">AX-7</strain>
    </source>
</reference>
<dbReference type="KEGG" id="ccot:CCAX7_21620"/>
<dbReference type="PANTHER" id="PTHR43734">
    <property type="entry name" value="PHYTOENE DESATURASE"/>
    <property type="match status" value="1"/>
</dbReference>
<protein>
    <submittedName>
        <fullName evidence="5">Dehydrosqualene desaturase</fullName>
    </submittedName>
</protein>
<accession>A0A402D205</accession>
<keyword evidence="2 4" id="KW-0125">Carotenoid biosynthesis</keyword>
<dbReference type="Proteomes" id="UP000287394">
    <property type="component" value="Chromosome"/>
</dbReference>
<dbReference type="InterPro" id="IPR036188">
    <property type="entry name" value="FAD/NAD-bd_sf"/>
</dbReference>
<evidence type="ECO:0000256" key="1">
    <source>
        <dbReference type="ARBA" id="ARBA00004829"/>
    </source>
</evidence>
<dbReference type="InterPro" id="IPR002937">
    <property type="entry name" value="Amino_oxidase"/>
</dbReference>
<dbReference type="GO" id="GO:0016117">
    <property type="term" value="P:carotenoid biosynthetic process"/>
    <property type="evidence" value="ECO:0007669"/>
    <property type="project" value="UniProtKB-KW"/>
</dbReference>
<dbReference type="PANTHER" id="PTHR43734:SF1">
    <property type="entry name" value="PHYTOENE DESATURASE"/>
    <property type="match status" value="1"/>
</dbReference>
<evidence type="ECO:0000256" key="3">
    <source>
        <dbReference type="ARBA" id="ARBA00023002"/>
    </source>
</evidence>
<dbReference type="SUPFAM" id="SSF51905">
    <property type="entry name" value="FAD/NAD(P)-binding domain"/>
    <property type="match status" value="1"/>
</dbReference>
<dbReference type="OrthoDB" id="9774675at2"/>
<proteinExistence type="inferred from homology"/>
<sequence>MSQKKVVIVGAGIGGLATAMRLQARGGFSVTVLEKNAAAGGRCNIWESEGYRFDTGPSLLLMTDIYRELFAFCGADFDALVPLIKMEPNYGVHFGDGSFMTMSSDLPTMIAELERIEPGSAAGYYRFLEDASRKYRLGRSEFVEKDFRTAGDFFTAHNLGLLKKLNALDKLYTHVSQFFKDDRLRQAFSMQSMYLGISPFDAPAVYTLLPYTELAEDGLYYPKGGLYTLPRAMVQVCGDLGVEIRTEQTVQEIVVRDGKAVGVRVGGEVIPADIVISNADLPYTYTDLLEARPKRYEEASWRKQAFTSSAFVMYLGTDRRYPALHHHNFYLSSDYKRNFEEIFDAKVAPRDPSFYINAPGRTDPSVAPEGGDNLFVLVPIPHLTKQQQWTDDQIAQFREKVFDRLEARGLTDLRKHVVVERMVTPHDWERLYRLKFGAAFGLSHGIFQVGYFRPANKAPHVGNLYFVGASTAPGTGVPLVCLGAKLVSERIAADAA</sequence>
<dbReference type="Pfam" id="PF01593">
    <property type="entry name" value="Amino_oxidase"/>
    <property type="match status" value="1"/>
</dbReference>
<organism evidence="5 6">
    <name type="scientific">Capsulimonas corticalis</name>
    <dbReference type="NCBI Taxonomy" id="2219043"/>
    <lineage>
        <taxon>Bacteria</taxon>
        <taxon>Bacillati</taxon>
        <taxon>Armatimonadota</taxon>
        <taxon>Armatimonadia</taxon>
        <taxon>Capsulimonadales</taxon>
        <taxon>Capsulimonadaceae</taxon>
        <taxon>Capsulimonas</taxon>
    </lineage>
</organism>
<dbReference type="EMBL" id="AP025739">
    <property type="protein sequence ID" value="BDI30111.1"/>
    <property type="molecule type" value="Genomic_DNA"/>
</dbReference>